<dbReference type="GO" id="GO:0006355">
    <property type="term" value="P:regulation of DNA-templated transcription"/>
    <property type="evidence" value="ECO:0007669"/>
    <property type="project" value="UniProtKB-UniRule"/>
</dbReference>
<feature type="binding site" evidence="3">
    <location>
        <position position="118"/>
    </location>
    <ligand>
        <name>biotin</name>
        <dbReference type="ChEBI" id="CHEBI:57586"/>
    </ligand>
</feature>
<keyword evidence="6" id="KW-1185">Reference proteome</keyword>
<dbReference type="SUPFAM" id="SSF46785">
    <property type="entry name" value="Winged helix' DNA-binding domain"/>
    <property type="match status" value="1"/>
</dbReference>
<dbReference type="EMBL" id="PGUY01000062">
    <property type="protein sequence ID" value="PLT28356.1"/>
    <property type="molecule type" value="Genomic_DNA"/>
</dbReference>
<gene>
    <name evidence="3" type="primary">birA</name>
    <name evidence="5" type="ORF">CUU66_19260</name>
</gene>
<keyword evidence="3" id="KW-0805">Transcription regulation</keyword>
<dbReference type="SUPFAM" id="SSF55681">
    <property type="entry name" value="Class II aaRS and biotin synthetases"/>
    <property type="match status" value="1"/>
</dbReference>
<keyword evidence="2 3" id="KW-0092">Biotin</keyword>
<accession>A0A2N5M1V7</accession>
<dbReference type="InterPro" id="IPR013196">
    <property type="entry name" value="HTH_11"/>
</dbReference>
<comment type="caution">
    <text evidence="5">The sequence shown here is derived from an EMBL/GenBank/DDBJ whole genome shotgun (WGS) entry which is preliminary data.</text>
</comment>
<dbReference type="Pfam" id="PF03099">
    <property type="entry name" value="BPL_LplA_LipB"/>
    <property type="match status" value="1"/>
</dbReference>
<dbReference type="OrthoDB" id="9807064at2"/>
<dbReference type="InterPro" id="IPR004143">
    <property type="entry name" value="BPL_LPL_catalytic"/>
</dbReference>
<dbReference type="AlphaFoldDB" id="A0A2N5M1V7"/>
<dbReference type="InterPro" id="IPR003142">
    <property type="entry name" value="BPL_C"/>
</dbReference>
<comment type="catalytic activity">
    <reaction evidence="3">
        <text>biotin + L-lysyl-[protein] + ATP = N(6)-biotinyl-L-lysyl-[protein] + AMP + diphosphate + H(+)</text>
        <dbReference type="Rhea" id="RHEA:11756"/>
        <dbReference type="Rhea" id="RHEA-COMP:9752"/>
        <dbReference type="Rhea" id="RHEA-COMP:10505"/>
        <dbReference type="ChEBI" id="CHEBI:15378"/>
        <dbReference type="ChEBI" id="CHEBI:29969"/>
        <dbReference type="ChEBI" id="CHEBI:30616"/>
        <dbReference type="ChEBI" id="CHEBI:33019"/>
        <dbReference type="ChEBI" id="CHEBI:57586"/>
        <dbReference type="ChEBI" id="CHEBI:83144"/>
        <dbReference type="ChEBI" id="CHEBI:456215"/>
        <dbReference type="EC" id="6.3.4.15"/>
    </reaction>
</comment>
<dbReference type="InterPro" id="IPR045864">
    <property type="entry name" value="aa-tRNA-synth_II/BPL/LPL"/>
</dbReference>
<keyword evidence="3" id="KW-0678">Repressor</keyword>
<name>A0A2N5M1V7_9BACI</name>
<dbReference type="GO" id="GO:0016740">
    <property type="term" value="F:transferase activity"/>
    <property type="evidence" value="ECO:0007669"/>
    <property type="project" value="UniProtKB-ARBA"/>
</dbReference>
<dbReference type="GO" id="GO:0005524">
    <property type="term" value="F:ATP binding"/>
    <property type="evidence" value="ECO:0007669"/>
    <property type="project" value="UniProtKB-UniRule"/>
</dbReference>
<dbReference type="Pfam" id="PF08279">
    <property type="entry name" value="HTH_11"/>
    <property type="match status" value="1"/>
</dbReference>
<keyword evidence="3" id="KW-0547">Nucleotide-binding</keyword>
<keyword evidence="3" id="KW-0804">Transcription</keyword>
<dbReference type="GO" id="GO:0004077">
    <property type="term" value="F:biotin--[biotin carboxyl-carrier protein] ligase activity"/>
    <property type="evidence" value="ECO:0007669"/>
    <property type="project" value="UniProtKB-UniRule"/>
</dbReference>
<evidence type="ECO:0000256" key="3">
    <source>
        <dbReference type="HAMAP-Rule" id="MF_00978"/>
    </source>
</evidence>
<evidence type="ECO:0000313" key="6">
    <source>
        <dbReference type="Proteomes" id="UP000234748"/>
    </source>
</evidence>
<feature type="DNA-binding region" description="H-T-H motif" evidence="3">
    <location>
        <begin position="23"/>
        <end position="42"/>
    </location>
</feature>
<dbReference type="RefSeq" id="WP_101645021.1">
    <property type="nucleotide sequence ID" value="NZ_PGUY01000062.1"/>
</dbReference>
<dbReference type="GO" id="GO:0003677">
    <property type="term" value="F:DNA binding"/>
    <property type="evidence" value="ECO:0007669"/>
    <property type="project" value="UniProtKB-UniRule"/>
</dbReference>
<dbReference type="Proteomes" id="UP000234748">
    <property type="component" value="Unassembled WGS sequence"/>
</dbReference>
<dbReference type="InterPro" id="IPR036388">
    <property type="entry name" value="WH-like_DNA-bd_sf"/>
</dbReference>
<evidence type="ECO:0000256" key="2">
    <source>
        <dbReference type="ARBA" id="ARBA00023267"/>
    </source>
</evidence>
<comment type="caution">
    <text evidence="3">Lacks conserved residue(s) required for the propagation of feature annotation.</text>
</comment>
<dbReference type="Gene3D" id="1.10.10.10">
    <property type="entry name" value="Winged helix-like DNA-binding domain superfamily/Winged helix DNA-binding domain"/>
    <property type="match status" value="1"/>
</dbReference>
<dbReference type="Gene3D" id="3.30.930.10">
    <property type="entry name" value="Bira Bifunctional Protein, Domain 2"/>
    <property type="match status" value="1"/>
</dbReference>
<proteinExistence type="inferred from homology"/>
<dbReference type="Pfam" id="PF02237">
    <property type="entry name" value="BPL_C"/>
    <property type="match status" value="1"/>
</dbReference>
<evidence type="ECO:0000313" key="5">
    <source>
        <dbReference type="EMBL" id="PLT28356.1"/>
    </source>
</evidence>
<protein>
    <recommendedName>
        <fullName evidence="3">Bifunctional ligase/repressor BirA</fullName>
    </recommendedName>
    <alternativeName>
        <fullName evidence="3">Biotin--[acetyl-CoA-carboxylase] ligase</fullName>
        <ecNumber evidence="3">6.3.4.15</ecNumber>
    </alternativeName>
    <alternativeName>
        <fullName evidence="3">Biotin--protein ligase</fullName>
    </alternativeName>
    <alternativeName>
        <fullName evidence="3">Biotin-[acetyl-CoA carboxylase] synthetase</fullName>
    </alternativeName>
</protein>
<dbReference type="NCBIfam" id="TIGR00121">
    <property type="entry name" value="birA_ligase"/>
    <property type="match status" value="1"/>
</dbReference>
<evidence type="ECO:0000256" key="1">
    <source>
        <dbReference type="ARBA" id="ARBA00022598"/>
    </source>
</evidence>
<dbReference type="GO" id="GO:0005737">
    <property type="term" value="C:cytoplasm"/>
    <property type="evidence" value="ECO:0007669"/>
    <property type="project" value="TreeGrafter"/>
</dbReference>
<dbReference type="PANTHER" id="PTHR12835">
    <property type="entry name" value="BIOTIN PROTEIN LIGASE"/>
    <property type="match status" value="1"/>
</dbReference>
<keyword evidence="3" id="KW-0067">ATP-binding</keyword>
<sequence length="325" mass="35966">MQSDLRKKLLETFHEANGEFVSGQNLADIMGCTRTAVWKHIEELRKDGYDIEAVRKKGYRINKSPDKLSGNSILLGLETKEIGKNISYHESLASTQKLAHKLADSGAEEGTLVIADEQTQGKGRLLRTWHSAKTGIWMSLILRPRIPMQQAPQLTLLAAVAIVQAIEDTTSIFPTIKWPNDILINGKKVTGILTEMQAEADRIHSVIIGIGINVNQSLEDFPDDIKETATSLALEEGEPISRTSVIQSFLKHFEILYTLFLKEGFKPIKLLWESYAVSLGKEIKASTLTGVLYGKAIGITDDGVLLLKDSLGEIHSIYSADIEIN</sequence>
<evidence type="ECO:0000259" key="4">
    <source>
        <dbReference type="PROSITE" id="PS51733"/>
    </source>
</evidence>
<dbReference type="CDD" id="cd16442">
    <property type="entry name" value="BPL"/>
    <property type="match status" value="1"/>
</dbReference>
<feature type="domain" description="BPL/LPL catalytic" evidence="4">
    <location>
        <begin position="68"/>
        <end position="261"/>
    </location>
</feature>
<keyword evidence="3" id="KW-0238">DNA-binding</keyword>
<dbReference type="PROSITE" id="PS51733">
    <property type="entry name" value="BPL_LPL_CATALYTIC"/>
    <property type="match status" value="1"/>
</dbReference>
<reference evidence="5 6" key="1">
    <citation type="submission" date="2017-11" db="EMBL/GenBank/DDBJ databases">
        <title>Comparitive Functional Genomics of Dry Heat Resistant strains isolated from the Viking Spacecraft.</title>
        <authorList>
            <person name="Seuylemezian A."/>
            <person name="Cooper K."/>
            <person name="Vaishampayan P."/>
        </authorList>
    </citation>
    <scope>NUCLEOTIDE SEQUENCE [LARGE SCALE GENOMIC DNA]</scope>
    <source>
        <strain evidence="5 6">V1-29</strain>
    </source>
</reference>
<dbReference type="Gene3D" id="2.30.30.100">
    <property type="match status" value="1"/>
</dbReference>
<dbReference type="GO" id="GO:0009249">
    <property type="term" value="P:protein lipoylation"/>
    <property type="evidence" value="ECO:0007669"/>
    <property type="project" value="UniProtKB-ARBA"/>
</dbReference>
<comment type="similarity">
    <text evidence="3">Belongs to the biotin--protein ligase family.</text>
</comment>
<dbReference type="EC" id="6.3.4.15" evidence="3"/>
<comment type="function">
    <text evidence="3">Acts both as a biotin--[acetyl-CoA-carboxylase] ligase and a repressor.</text>
</comment>
<dbReference type="InterPro" id="IPR004408">
    <property type="entry name" value="Biotin_CoA_COase_ligase"/>
</dbReference>
<keyword evidence="1 3" id="KW-0436">Ligase</keyword>
<dbReference type="InterPro" id="IPR030855">
    <property type="entry name" value="Bifunct_BirA"/>
</dbReference>
<dbReference type="HAMAP" id="MF_00978">
    <property type="entry name" value="Bifunct_BirA"/>
    <property type="match status" value="1"/>
</dbReference>
<dbReference type="PANTHER" id="PTHR12835:SF5">
    <property type="entry name" value="BIOTIN--PROTEIN LIGASE"/>
    <property type="match status" value="1"/>
</dbReference>
<feature type="binding site" evidence="3">
    <location>
        <position position="188"/>
    </location>
    <ligand>
        <name>biotin</name>
        <dbReference type="ChEBI" id="CHEBI:57586"/>
    </ligand>
</feature>
<dbReference type="InterPro" id="IPR036390">
    <property type="entry name" value="WH_DNA-bd_sf"/>
</dbReference>
<organism evidence="5 6">
    <name type="scientific">Peribacillus deserti</name>
    <dbReference type="NCBI Taxonomy" id="673318"/>
    <lineage>
        <taxon>Bacteria</taxon>
        <taxon>Bacillati</taxon>
        <taxon>Bacillota</taxon>
        <taxon>Bacilli</taxon>
        <taxon>Bacillales</taxon>
        <taxon>Bacillaceae</taxon>
        <taxon>Peribacillus</taxon>
    </lineage>
</organism>